<name>A0A9P8LZ04_9EUKA</name>
<comment type="caution">
    <text evidence="1">The sequence shown here is derived from an EMBL/GenBank/DDBJ whole genome shotgun (WGS) entry which is preliminary data.</text>
</comment>
<dbReference type="GeneID" id="94294558"/>
<gene>
    <name evidence="1" type="ORF">SS50377_20535</name>
</gene>
<dbReference type="RefSeq" id="XP_067767957.1">
    <property type="nucleotide sequence ID" value="XM_067904475.1"/>
</dbReference>
<proteinExistence type="predicted"/>
<dbReference type="AlphaFoldDB" id="A0A9P8LZ04"/>
<evidence type="ECO:0000313" key="1">
    <source>
        <dbReference type="EMBL" id="KAH0577184.1"/>
    </source>
</evidence>
<reference evidence="1 2" key="1">
    <citation type="journal article" date="2014" name="PLoS Genet.">
        <title>The Genome of Spironucleus salmonicida Highlights a Fish Pathogen Adapted to Fluctuating Environments.</title>
        <authorList>
            <person name="Xu F."/>
            <person name="Jerlstrom-Hultqvist J."/>
            <person name="Einarsson E."/>
            <person name="Astvaldsson A."/>
            <person name="Svard S.G."/>
            <person name="Andersson J.O."/>
        </authorList>
    </citation>
    <scope>NUCLEOTIDE SEQUENCE [LARGE SCALE GENOMIC DNA]</scope>
    <source>
        <strain evidence="1 2">ATCC 50377</strain>
    </source>
</reference>
<keyword evidence="2" id="KW-1185">Reference proteome</keyword>
<dbReference type="Proteomes" id="UP000018208">
    <property type="component" value="Unassembled WGS sequence"/>
</dbReference>
<organism evidence="1 2">
    <name type="scientific">Spironucleus salmonicida</name>
    <dbReference type="NCBI Taxonomy" id="348837"/>
    <lineage>
        <taxon>Eukaryota</taxon>
        <taxon>Metamonada</taxon>
        <taxon>Diplomonadida</taxon>
        <taxon>Hexamitidae</taxon>
        <taxon>Hexamitinae</taxon>
        <taxon>Spironucleus</taxon>
    </lineage>
</organism>
<sequence>MGICPPKLKYVEQTDADDCFGQKTYQEFEFKLIRSQTQSTISLRTQAKQVFTSRSNLDIVLE</sequence>
<dbReference type="EMBL" id="AUWU02000001">
    <property type="protein sequence ID" value="KAH0577184.1"/>
    <property type="molecule type" value="Genomic_DNA"/>
</dbReference>
<evidence type="ECO:0000313" key="2">
    <source>
        <dbReference type="Proteomes" id="UP000018208"/>
    </source>
</evidence>
<dbReference type="KEGG" id="ssao:94294558"/>
<accession>A0A9P8LZ04</accession>
<protein>
    <submittedName>
        <fullName evidence="1">Uncharacterized protein</fullName>
    </submittedName>
</protein>